<dbReference type="PANTHER" id="PTHR34397:SF23">
    <property type="entry name" value="EXPRESSED PROTEIN"/>
    <property type="match status" value="1"/>
</dbReference>
<dbReference type="Gramene" id="TraesRN5D0101011000.1">
    <property type="protein sequence ID" value="TraesRN5D0101011000.1"/>
    <property type="gene ID" value="TraesRN5D0101011000"/>
</dbReference>
<dbReference type="OrthoDB" id="684243at2759"/>
<dbReference type="Gramene" id="TraesROB_scaffold_189441_01G000100.1">
    <property type="protein sequence ID" value="TraesROB_scaffold_189441_01G000100.1"/>
    <property type="gene ID" value="TraesROB_scaffold_189441_01G000100"/>
</dbReference>
<dbReference type="Gramene" id="TraesJUL5D03G03220270.1">
    <property type="protein sequence ID" value="TraesJUL5D03G03220270.1.CDS1"/>
    <property type="gene ID" value="TraesJUL5D03G03220270"/>
</dbReference>
<dbReference type="Gramene" id="TraesMAC5D03G03193940.1">
    <property type="protein sequence ID" value="TraesMAC5D03G03193940.1.CDS1"/>
    <property type="gene ID" value="TraesMAC5D03G03193940"/>
</dbReference>
<dbReference type="PANTHER" id="PTHR34397">
    <property type="entry name" value="OS05G0237600 PROTEIN"/>
    <property type="match status" value="1"/>
</dbReference>
<dbReference type="Gramene" id="TraesCLE_scaffold_084432_01G000100.1">
    <property type="protein sequence ID" value="TraesCLE_scaffold_084432_01G000100.1"/>
    <property type="gene ID" value="TraesCLE_scaffold_084432_01G000100"/>
</dbReference>
<sequence length="376" mass="39754">MAEVRRGSAGTAAEALDLELHLGLPSARIAFDLDLNVDLSLYAGPIPVENLALVVYEGPAAAGGDDVPAPVPPAVTGGAVVADVETRALVVYEAPAAGDGVPVQPAVTEGVAGAGVEMGAVVVYEGPAAGDGGVTQVGVLATLDDEPQGEAGQIVPAGSVDSTALAQPGLCYLPLQMLPPDDGIPWLRWAGSGARQSRRRADMVRAWVRDQLQHKHRLPRDLPLCYIGEKVLCRSDMNPRHARLLVPAPARARLCRAFLYPFEIAACGFNTNDPKPITIPGARATPTTFPGVPLSVYVSSGRRGRGQCKSDRLKLNKFHRNDATVINGQGYRSFMVDCGLEAGDGVEVWAFRWPPGIRPCLLMAKKDGVRARARNP</sequence>
<dbReference type="Gramene" id="TraesWEE_scaffold_045041_01G000100.1">
    <property type="protein sequence ID" value="TraesWEE_scaffold_045041_01G000100.1"/>
    <property type="gene ID" value="TraesWEE_scaffold_045041_01G000100"/>
</dbReference>
<reference evidence="1" key="1">
    <citation type="submission" date="2018-08" db="EMBL/GenBank/DDBJ databases">
        <authorList>
            <person name="Rossello M."/>
        </authorList>
    </citation>
    <scope>NUCLEOTIDE SEQUENCE [LARGE SCALE GENOMIC DNA]</scope>
    <source>
        <strain evidence="1">cv. Chinese Spring</strain>
    </source>
</reference>
<proteinExistence type="predicted"/>
<dbReference type="Proteomes" id="UP000019116">
    <property type="component" value="Chromosome 5D"/>
</dbReference>
<reference evidence="1" key="2">
    <citation type="submission" date="2018-10" db="UniProtKB">
        <authorList>
            <consortium name="EnsemblPlants"/>
        </authorList>
    </citation>
    <scope>IDENTIFICATION</scope>
</reference>
<dbReference type="Gramene" id="TraesCS5D02G439300.1">
    <property type="protein sequence ID" value="TraesCS5D02G439300.1.cds1"/>
    <property type="gene ID" value="TraesCS5D02G439300"/>
</dbReference>
<dbReference type="EnsemblPlants" id="TraesCS5D02G439300.1">
    <property type="protein sequence ID" value="TraesCS5D02G439300.1.cds1"/>
    <property type="gene ID" value="TraesCS5D02G439300"/>
</dbReference>
<evidence type="ECO:0000313" key="1">
    <source>
        <dbReference type="EnsemblPlants" id="TraesCS5D02G439300.1.cds1"/>
    </source>
</evidence>
<dbReference type="Gramene" id="TraesLDM5D03G03200020.1">
    <property type="protein sequence ID" value="TraesLDM5D03G03200020.1.CDS1"/>
    <property type="gene ID" value="TraesLDM5D03G03200020"/>
</dbReference>
<accession>A0A3B6MZ69</accession>
<keyword evidence="2" id="KW-1185">Reference proteome</keyword>
<protein>
    <submittedName>
        <fullName evidence="1">Uncharacterized protein</fullName>
    </submittedName>
</protein>
<dbReference type="Gramene" id="TraesARI5D03G03148730.1">
    <property type="protein sequence ID" value="TraesARI5D03G03148730.1.CDS1"/>
    <property type="gene ID" value="TraesARI5D03G03148730"/>
</dbReference>
<dbReference type="Gramene" id="TraesSTA5D03G03186190.1">
    <property type="protein sequence ID" value="TraesSTA5D03G03186190.1.CDS1"/>
    <property type="gene ID" value="TraesSTA5D03G03186190"/>
</dbReference>
<organism evidence="1">
    <name type="scientific">Triticum aestivum</name>
    <name type="common">Wheat</name>
    <dbReference type="NCBI Taxonomy" id="4565"/>
    <lineage>
        <taxon>Eukaryota</taxon>
        <taxon>Viridiplantae</taxon>
        <taxon>Streptophyta</taxon>
        <taxon>Embryophyta</taxon>
        <taxon>Tracheophyta</taxon>
        <taxon>Spermatophyta</taxon>
        <taxon>Magnoliopsida</taxon>
        <taxon>Liliopsida</taxon>
        <taxon>Poales</taxon>
        <taxon>Poaceae</taxon>
        <taxon>BOP clade</taxon>
        <taxon>Pooideae</taxon>
        <taxon>Triticodae</taxon>
        <taxon>Triticeae</taxon>
        <taxon>Triticinae</taxon>
        <taxon>Triticum</taxon>
    </lineage>
</organism>
<name>A0A3B6MZ69_WHEAT</name>
<evidence type="ECO:0000313" key="2">
    <source>
        <dbReference type="Proteomes" id="UP000019116"/>
    </source>
</evidence>
<dbReference type="Gramene" id="TraesNOR5D03G03224630.1">
    <property type="protein sequence ID" value="TraesNOR5D03G03224630.1.CDS1"/>
    <property type="gene ID" value="TraesNOR5D03G03224630"/>
</dbReference>
<dbReference type="Gramene" id="TraesJAG5D03G03192450.1">
    <property type="protein sequence ID" value="TraesJAG5D03G03192450.1.CDS1"/>
    <property type="gene ID" value="TraesJAG5D03G03192450"/>
</dbReference>
<dbReference type="Gramene" id="TraesLAC5D03G03150810.1">
    <property type="protein sequence ID" value="TraesLAC5D03G03150810.1.CDS1"/>
    <property type="gene ID" value="TraesLAC5D03G03150810"/>
</dbReference>
<dbReference type="Gramene" id="TraesCAD_scaffold_069373_01G000300.1">
    <property type="protein sequence ID" value="TraesCAD_scaffold_069373_01G000300.1"/>
    <property type="gene ID" value="TraesCAD_scaffold_069373_01G000300"/>
</dbReference>
<dbReference type="Gramene" id="TraesSYM5D03G03135980.1">
    <property type="protein sequence ID" value="TraesSYM5D03G03135980.1.CDS1"/>
    <property type="gene ID" value="TraesSYM5D03G03135980"/>
</dbReference>
<dbReference type="AlphaFoldDB" id="A0A3B6MZ69"/>
<dbReference type="Gramene" id="TraesCS5D03G0964000.1">
    <property type="protein sequence ID" value="TraesCS5D03G0964000.1.CDS1"/>
    <property type="gene ID" value="TraesCS5D03G0964000"/>
</dbReference>